<keyword evidence="5" id="KW-0648">Protein biosynthesis</keyword>
<feature type="region of interest" description="Disordered" evidence="6">
    <location>
        <begin position="932"/>
        <end position="980"/>
    </location>
</feature>
<evidence type="ECO:0000256" key="2">
    <source>
        <dbReference type="ARBA" id="ARBA00022540"/>
    </source>
</evidence>
<feature type="region of interest" description="Disordered" evidence="6">
    <location>
        <begin position="1"/>
        <end position="92"/>
    </location>
</feature>
<dbReference type="SMART" id="SM00543">
    <property type="entry name" value="MIF4G"/>
    <property type="match status" value="1"/>
</dbReference>
<feature type="compositionally biased region" description="Low complexity" evidence="6">
    <location>
        <begin position="584"/>
        <end position="595"/>
    </location>
</feature>
<keyword evidence="3" id="KW-0597">Phosphoprotein</keyword>
<dbReference type="Pfam" id="PF02020">
    <property type="entry name" value="W2"/>
    <property type="match status" value="1"/>
</dbReference>
<dbReference type="SMART" id="SM00515">
    <property type="entry name" value="eIF5C"/>
    <property type="match status" value="1"/>
</dbReference>
<dbReference type="PROSITE" id="PS51363">
    <property type="entry name" value="W2"/>
    <property type="match status" value="1"/>
</dbReference>
<dbReference type="InterPro" id="IPR049485">
    <property type="entry name" value="eIF4G1-like_eIF4E-bd"/>
</dbReference>
<evidence type="ECO:0000256" key="6">
    <source>
        <dbReference type="SAM" id="MobiDB-lite"/>
    </source>
</evidence>
<dbReference type="InterPro" id="IPR003890">
    <property type="entry name" value="MIF4G-like_typ-3"/>
</dbReference>
<feature type="compositionally biased region" description="Basic and acidic residues" evidence="6">
    <location>
        <begin position="229"/>
        <end position="238"/>
    </location>
</feature>
<evidence type="ECO:0000313" key="10">
    <source>
        <dbReference type="Proteomes" id="UP000327044"/>
    </source>
</evidence>
<feature type="compositionally biased region" description="Low complexity" evidence="6">
    <location>
        <begin position="358"/>
        <end position="367"/>
    </location>
</feature>
<dbReference type="PANTHER" id="PTHR23253">
    <property type="entry name" value="EUKARYOTIC TRANSLATION INITIATION FACTOR 4 GAMMA"/>
    <property type="match status" value="1"/>
</dbReference>
<feature type="region of interest" description="Disordered" evidence="6">
    <location>
        <begin position="1047"/>
        <end position="1104"/>
    </location>
</feature>
<evidence type="ECO:0000256" key="1">
    <source>
        <dbReference type="ARBA" id="ARBA00005775"/>
    </source>
</evidence>
<accession>A0A5N4AMU6</accession>
<comment type="caution">
    <text evidence="9">The sequence shown here is derived from an EMBL/GenBank/DDBJ whole genome shotgun (WGS) entry which is preliminary data.</text>
</comment>
<dbReference type="GO" id="GO:0006417">
    <property type="term" value="P:regulation of translation"/>
    <property type="evidence" value="ECO:0007669"/>
    <property type="project" value="UniProtKB-KW"/>
</dbReference>
<feature type="compositionally biased region" description="Basic and acidic residues" evidence="6">
    <location>
        <begin position="185"/>
        <end position="222"/>
    </location>
</feature>
<feature type="compositionally biased region" description="Pro residues" evidence="6">
    <location>
        <begin position="17"/>
        <end position="29"/>
    </location>
</feature>
<dbReference type="FunFam" id="1.25.40.180:FF:000042">
    <property type="entry name" value="Eukaryotic translation initiation factor 4 gamma"/>
    <property type="match status" value="1"/>
</dbReference>
<feature type="compositionally biased region" description="Low complexity" evidence="6">
    <location>
        <begin position="327"/>
        <end position="338"/>
    </location>
</feature>
<reference evidence="9 10" key="1">
    <citation type="journal article" date="2018" name="Elife">
        <title>Firefly genomes illuminate parallel origins of bioluminescence in beetles.</title>
        <authorList>
            <person name="Fallon T.R."/>
            <person name="Lower S.E."/>
            <person name="Chang C.H."/>
            <person name="Bessho-Uehara M."/>
            <person name="Martin G.J."/>
            <person name="Bewick A.J."/>
            <person name="Behringer M."/>
            <person name="Debat H.J."/>
            <person name="Wong I."/>
            <person name="Day J.C."/>
            <person name="Suvorov A."/>
            <person name="Silva C.J."/>
            <person name="Stanger-Hall K.F."/>
            <person name="Hall D.W."/>
            <person name="Schmitz R.J."/>
            <person name="Nelson D.R."/>
            <person name="Lewis S.M."/>
            <person name="Shigenobu S."/>
            <person name="Bybee S.M."/>
            <person name="Larracuente A.M."/>
            <person name="Oba Y."/>
            <person name="Weng J.K."/>
        </authorList>
    </citation>
    <scope>NUCLEOTIDE SEQUENCE [LARGE SCALE GENOMIC DNA]</scope>
    <source>
        <strain evidence="9">1611_PpyrPB1</strain>
        <tissue evidence="9">Whole body</tissue>
    </source>
</reference>
<keyword evidence="10" id="KW-1185">Reference proteome</keyword>
<evidence type="ECO:0000256" key="5">
    <source>
        <dbReference type="ARBA" id="ARBA00022917"/>
    </source>
</evidence>
<gene>
    <name evidence="9" type="ORF">PPYR_09586</name>
</gene>
<dbReference type="CDD" id="cd11559">
    <property type="entry name" value="W2_eIF4G1_like"/>
    <property type="match status" value="1"/>
</dbReference>
<keyword evidence="4" id="KW-0810">Translation regulation</keyword>
<dbReference type="FunCoup" id="A0A5N4AMU6">
    <property type="interactions" value="1365"/>
</dbReference>
<evidence type="ECO:0000259" key="8">
    <source>
        <dbReference type="PROSITE" id="PS51366"/>
    </source>
</evidence>
<dbReference type="SUPFAM" id="SSF48371">
    <property type="entry name" value="ARM repeat"/>
    <property type="match status" value="3"/>
</dbReference>
<feature type="compositionally biased region" description="Low complexity" evidence="6">
    <location>
        <begin position="66"/>
        <end position="76"/>
    </location>
</feature>
<dbReference type="GO" id="GO:0003743">
    <property type="term" value="F:translation initiation factor activity"/>
    <property type="evidence" value="ECO:0007669"/>
    <property type="project" value="UniProtKB-KW"/>
</dbReference>
<evidence type="ECO:0008006" key="11">
    <source>
        <dbReference type="Google" id="ProtNLM"/>
    </source>
</evidence>
<evidence type="ECO:0000259" key="7">
    <source>
        <dbReference type="PROSITE" id="PS51363"/>
    </source>
</evidence>
<dbReference type="InParanoid" id="A0A5N4AMU6"/>
<dbReference type="PANTHER" id="PTHR23253:SF78">
    <property type="entry name" value="EUKARYOTIC TRANSLATION INITIATION FACTOR 4G1, ISOFORM B-RELATED"/>
    <property type="match status" value="1"/>
</dbReference>
<sequence length="1475" mass="165184">MPRPLQTVPTTPQNATQPPPQSMPLPQPPAVHTAVAKKRRPNAVQIIDPITGKDKLNELYEEQLEESLSLPPSGESSARETPQPPTTSNSKEIQATFAKKVAQAISKDEAPGVEEVDQSQIIEHVGFGMYAQPPPMHQKYETIVQSSKLQAATKEFVPAGLAKETTPVVSAITDAEEVTINTSNKQKDRDSPAKGRTKVREQTTPREFKEPVKEAPLKDVVNEKPVGSFREEIKHKDLTVLNVASSNKDAPVSSSTMPSTVIRDDKKVVRKDKTEDKHLLPGSVAATSEDSSDRPIVISPSSQPVSEVPVINAKSKNASNKGKDVQKQTPSQQQQQPVPVVPQPPAVESPVQPPPSTIPTSQPQKQSNKNNKLRELNMKGALKEGTDMDAFNDNKTALEDTTNANHPSSINNEYVNINNTNNVMLNNNSTPIINDIEQNETKDIMTISTAPETKNVPKSKVDVTDIIKEPPKLPKAEPADEPDCAVLDNEKLVQAKNEVNTKVAKDTEPAKPSLPYEDDQWSPYNQEGKKKYGRELLMRLRADPKSNIKPDNLPDDILANDERGRVGEISRYAPGGRPTDFVPSFSSSYPSKSSSQRGGNITKRKSQQGQIGNSNKGSKSSSNRLTISLKDDVKLREVENAWKPARFVASANMTEDEKKTEELYKKVRGVLNKLTPQKFNTLLEQIQNFSIDTTERLQGVIDLVFEKAVDEPNFSVAYASLCSHLALLKVPATGASKKDGNEFVNFRKLLITRCQLEFEKNSIDETERNNKVKEIEECTDPEKEKDLLIDLEEYDRRLRMKSVGNVRFIGELFKQHMLTVHIMERCLQNLLTIKNEESLECLCKLLTTVGKEMDSKNVNLTNIYMTMKELSDRKHGKISSRVRFMIQDVLDLRLSKWVPRRQDLNPKTMDQIQKEAENEQLNIQAMNAMPPMISGRREDRGSLGGNNINSNMDKKRRNPTNPEEWSSIPSSRNKPQQFTVQPDKLRHMTVGTDDTTFGSKNSFCGWRDGSGCKTTSAAMSTSNSYAILASIEEKNHQGMRQGDYYLKGSSMERYNRQPYDGRGSRSGSQHRSRDNSTTPRNIAPSIPPTPKPSPAPPAPAPPVIDQDLLDRKIKNILDEYLNEICLQDSNDEIKSSIPSEVLPQFISIGYHHVLERSQTSRSKTGSLFAYLIQAGTLSVEDYCVGLKVVLNDTKELIIDIPKVWDYVAELIVPVLYENAITFRDLYKCFGVLIRNGHASPVLKNIFEIIIQEKGPNFLQANWNSCGQKFSDYMPESQVDEFLKANSFEFMLGNDSSQLSPNHNSLFAQKKISYEEISDKLLAFFNSAASFDEINNWITANVGEAVKENQFIRRLTTAIFTHSIVNNKLNVASMVEKYHFFTKFVDGKAEYELQSLCALQSLLHKLEYPQGLLLQIFNKLYEDNVFSQESFIAWEGCNDPDEQEGKGVALKQLTCFITQVREGEDDSLSEDETSLV</sequence>
<feature type="compositionally biased region" description="Low complexity" evidence="6">
    <location>
        <begin position="295"/>
        <end position="320"/>
    </location>
</feature>
<evidence type="ECO:0000313" key="9">
    <source>
        <dbReference type="EMBL" id="KAB0798593.1"/>
    </source>
</evidence>
<dbReference type="InterPro" id="IPR016024">
    <property type="entry name" value="ARM-type_fold"/>
</dbReference>
<dbReference type="Pfam" id="PF02854">
    <property type="entry name" value="MIF4G"/>
    <property type="match status" value="1"/>
</dbReference>
<organism evidence="9 10">
    <name type="scientific">Photinus pyralis</name>
    <name type="common">Common eastern firefly</name>
    <name type="synonym">Lampyris pyralis</name>
    <dbReference type="NCBI Taxonomy" id="7054"/>
    <lineage>
        <taxon>Eukaryota</taxon>
        <taxon>Metazoa</taxon>
        <taxon>Ecdysozoa</taxon>
        <taxon>Arthropoda</taxon>
        <taxon>Hexapoda</taxon>
        <taxon>Insecta</taxon>
        <taxon>Pterygota</taxon>
        <taxon>Neoptera</taxon>
        <taxon>Endopterygota</taxon>
        <taxon>Coleoptera</taxon>
        <taxon>Polyphaga</taxon>
        <taxon>Elateriformia</taxon>
        <taxon>Elateroidea</taxon>
        <taxon>Lampyridae</taxon>
        <taxon>Lampyrinae</taxon>
        <taxon>Photinus</taxon>
    </lineage>
</organism>
<evidence type="ECO:0000256" key="4">
    <source>
        <dbReference type="ARBA" id="ARBA00022845"/>
    </source>
</evidence>
<feature type="compositionally biased region" description="Polar residues" evidence="6">
    <location>
        <begin position="242"/>
        <end position="259"/>
    </location>
</feature>
<feature type="domain" description="MI" evidence="8">
    <location>
        <begin position="1108"/>
        <end position="1230"/>
    </location>
</feature>
<dbReference type="InterPro" id="IPR003307">
    <property type="entry name" value="W2_domain"/>
</dbReference>
<dbReference type="Gene3D" id="1.25.40.180">
    <property type="match status" value="3"/>
</dbReference>
<dbReference type="Proteomes" id="UP000327044">
    <property type="component" value="Unassembled WGS sequence"/>
</dbReference>
<name>A0A5N4AMU6_PHOPY</name>
<feature type="compositionally biased region" description="Polar residues" evidence="6">
    <location>
        <begin position="959"/>
        <end position="980"/>
    </location>
</feature>
<dbReference type="GO" id="GO:0003729">
    <property type="term" value="F:mRNA binding"/>
    <property type="evidence" value="ECO:0007669"/>
    <property type="project" value="TreeGrafter"/>
</dbReference>
<proteinExistence type="inferred from homology"/>
<protein>
    <recommendedName>
        <fullName evidence="11">MI domain-containing protein</fullName>
    </recommendedName>
</protein>
<feature type="region of interest" description="Disordered" evidence="6">
    <location>
        <begin position="503"/>
        <end position="527"/>
    </location>
</feature>
<feature type="compositionally biased region" description="Pro residues" evidence="6">
    <location>
        <begin position="339"/>
        <end position="357"/>
    </location>
</feature>
<feature type="compositionally biased region" description="Low complexity" evidence="6">
    <location>
        <begin position="1"/>
        <end position="16"/>
    </location>
</feature>
<feature type="region of interest" description="Disordered" evidence="6">
    <location>
        <begin position="568"/>
        <end position="625"/>
    </location>
</feature>
<feature type="compositionally biased region" description="Basic and acidic residues" evidence="6">
    <location>
        <begin position="262"/>
        <end position="279"/>
    </location>
</feature>
<evidence type="ECO:0000256" key="3">
    <source>
        <dbReference type="ARBA" id="ARBA00022553"/>
    </source>
</evidence>
<dbReference type="Pfam" id="PF21140">
    <property type="entry name" value="eIF4G1-like_eIF4E-bd"/>
    <property type="match status" value="1"/>
</dbReference>
<dbReference type="PROSITE" id="PS51366">
    <property type="entry name" value="MI"/>
    <property type="match status" value="1"/>
</dbReference>
<dbReference type="EMBL" id="VVIM01000006">
    <property type="protein sequence ID" value="KAB0798593.1"/>
    <property type="molecule type" value="Genomic_DNA"/>
</dbReference>
<feature type="domain" description="W2" evidence="7">
    <location>
        <begin position="1306"/>
        <end position="1469"/>
    </location>
</feature>
<dbReference type="SMART" id="SM00544">
    <property type="entry name" value="MA3"/>
    <property type="match status" value="1"/>
</dbReference>
<feature type="region of interest" description="Disordered" evidence="6">
    <location>
        <begin position="174"/>
        <end position="372"/>
    </location>
</feature>
<dbReference type="Pfam" id="PF02847">
    <property type="entry name" value="MA3"/>
    <property type="match status" value="1"/>
</dbReference>
<comment type="similarity">
    <text evidence="1">Belongs to the eukaryotic initiation factor 4G family.</text>
</comment>
<dbReference type="GO" id="GO:0016281">
    <property type="term" value="C:eukaryotic translation initiation factor 4F complex"/>
    <property type="evidence" value="ECO:0007669"/>
    <property type="project" value="TreeGrafter"/>
</dbReference>
<dbReference type="InterPro" id="IPR003891">
    <property type="entry name" value="Initiation_fac_eIF4g_MI"/>
</dbReference>
<keyword evidence="2" id="KW-0396">Initiation factor</keyword>
<feature type="compositionally biased region" description="Pro residues" evidence="6">
    <location>
        <begin position="1085"/>
        <end position="1102"/>
    </location>
</feature>
<feature type="compositionally biased region" description="Low complexity" evidence="6">
    <location>
        <begin position="612"/>
        <end position="623"/>
    </location>
</feature>